<evidence type="ECO:0000313" key="4">
    <source>
        <dbReference type="EMBL" id="KLO05693.1"/>
    </source>
</evidence>
<dbReference type="OrthoDB" id="2140105at2759"/>
<dbReference type="PANTHER" id="PTHR34814:SF1">
    <property type="entry name" value="NITROSOGUANIDINE RESISTANCE PROTEIN SNG1"/>
    <property type="match status" value="1"/>
</dbReference>
<sequence length="613" mass="66620">MDSDTKDLKDVEGGEGAEYMYGATLLQVAELQRSSSFVGKDENLKATDDRRRSRKISGTNSLEVASRNALENSVSAYQFTHSFWDPQISAQRREYLKIILRAMILTIILTWTCLPIYFGSMATSASRVGNLEVWYVNRDEARIGNNLLATVEGAIGKPGTLGWKVVNASDAGDDDAVRNAVIGETVWAVIVANENATLNLANARINGNDSYDPTTCITFYYAQARNEVASANFLVPSINSFLLNFTTMFSIGSAQRYFASISTANTSSEANPTVNVTAVQMLAQAPQTISPAVLWTTINLKPYTAPAAQAVTLVGQIYLCIFAFIICMAHSTARDLVSPYLSFSSYLSLRLGVPILVYVPLSVNYALVSIAFNLPFGGSGTDYTHGTAFLLFIVTIFLGMCALGLALEAMVTVLTTKFVPFFLVLLIIVNISTAALPPELQPEIYSYATGFPFWNIQQAVRTLLFGTNSHIPKNAAVLIAWTVLSFVTLSVFTFLSRKRDVARLASFAAGRNSKGRGGFASTPSYAPTPSSRFGGLVGLPFSRRRPGMGKSKLSDVEMHNVQPSRGGTSNTRSPSRSLKGVKTPDQWSIHSEPVDKLKNSMMADDTDVSIRDA</sequence>
<organism evidence="4 5">
    <name type="scientific">Schizopora paradoxa</name>
    <dbReference type="NCBI Taxonomy" id="27342"/>
    <lineage>
        <taxon>Eukaryota</taxon>
        <taxon>Fungi</taxon>
        <taxon>Dikarya</taxon>
        <taxon>Basidiomycota</taxon>
        <taxon>Agaricomycotina</taxon>
        <taxon>Agaricomycetes</taxon>
        <taxon>Hymenochaetales</taxon>
        <taxon>Schizoporaceae</taxon>
        <taxon>Schizopora</taxon>
    </lineage>
</organism>
<feature type="transmembrane region" description="Helical" evidence="2">
    <location>
        <begin position="475"/>
        <end position="495"/>
    </location>
</feature>
<keyword evidence="5" id="KW-1185">Reference proteome</keyword>
<dbReference type="STRING" id="27342.A0A0H2R850"/>
<dbReference type="InterPro" id="IPR022703">
    <property type="entry name" value="DUF3533"/>
</dbReference>
<evidence type="ECO:0000313" key="5">
    <source>
        <dbReference type="Proteomes" id="UP000053477"/>
    </source>
</evidence>
<feature type="transmembrane region" description="Helical" evidence="2">
    <location>
        <begin position="386"/>
        <end position="406"/>
    </location>
</feature>
<feature type="transmembrane region" description="Helical" evidence="2">
    <location>
        <begin position="98"/>
        <end position="118"/>
    </location>
</feature>
<name>A0A0H2R850_9AGAM</name>
<accession>A0A0H2R850</accession>
<feature type="transmembrane region" description="Helical" evidence="2">
    <location>
        <begin position="418"/>
        <end position="436"/>
    </location>
</feature>
<dbReference type="Proteomes" id="UP000053477">
    <property type="component" value="Unassembled WGS sequence"/>
</dbReference>
<evidence type="ECO:0000259" key="3">
    <source>
        <dbReference type="Pfam" id="PF12051"/>
    </source>
</evidence>
<keyword evidence="2" id="KW-0472">Membrane</keyword>
<reference evidence="4 5" key="1">
    <citation type="submission" date="2015-04" db="EMBL/GenBank/DDBJ databases">
        <title>Complete genome sequence of Schizopora paradoxa KUC8140, a cosmopolitan wood degrader in East Asia.</title>
        <authorList>
            <consortium name="DOE Joint Genome Institute"/>
            <person name="Min B."/>
            <person name="Park H."/>
            <person name="Jang Y."/>
            <person name="Kim J.-J."/>
            <person name="Kim K.H."/>
            <person name="Pangilinan J."/>
            <person name="Lipzen A."/>
            <person name="Riley R."/>
            <person name="Grigoriev I.V."/>
            <person name="Spatafora J.W."/>
            <person name="Choi I.-G."/>
        </authorList>
    </citation>
    <scope>NUCLEOTIDE SEQUENCE [LARGE SCALE GENOMIC DNA]</scope>
    <source>
        <strain evidence="4 5">KUC8140</strain>
    </source>
</reference>
<dbReference type="PANTHER" id="PTHR34814">
    <property type="entry name" value="NITROSOGUANIDINE RESISTANCE PROTEIN SNG1"/>
    <property type="match status" value="1"/>
</dbReference>
<evidence type="ECO:0000256" key="2">
    <source>
        <dbReference type="SAM" id="Phobius"/>
    </source>
</evidence>
<protein>
    <recommendedName>
        <fullName evidence="3">DUF3533 domain-containing protein</fullName>
    </recommendedName>
</protein>
<feature type="transmembrane region" description="Helical" evidence="2">
    <location>
        <begin position="351"/>
        <end position="374"/>
    </location>
</feature>
<dbReference type="GO" id="GO:0016020">
    <property type="term" value="C:membrane"/>
    <property type="evidence" value="ECO:0007669"/>
    <property type="project" value="TreeGrafter"/>
</dbReference>
<evidence type="ECO:0000256" key="1">
    <source>
        <dbReference type="SAM" id="MobiDB-lite"/>
    </source>
</evidence>
<dbReference type="Pfam" id="PF12051">
    <property type="entry name" value="DUF3533"/>
    <property type="match status" value="1"/>
</dbReference>
<proteinExistence type="predicted"/>
<feature type="compositionally biased region" description="Polar residues" evidence="1">
    <location>
        <begin position="561"/>
        <end position="576"/>
    </location>
</feature>
<keyword evidence="2" id="KW-0812">Transmembrane</keyword>
<dbReference type="AlphaFoldDB" id="A0A0H2R850"/>
<keyword evidence="2" id="KW-1133">Transmembrane helix</keyword>
<dbReference type="EMBL" id="KQ086276">
    <property type="protein sequence ID" value="KLO05693.1"/>
    <property type="molecule type" value="Genomic_DNA"/>
</dbReference>
<feature type="region of interest" description="Disordered" evidence="1">
    <location>
        <begin position="559"/>
        <end position="613"/>
    </location>
</feature>
<feature type="domain" description="DUF3533" evidence="3">
    <location>
        <begin position="103"/>
        <end position="486"/>
    </location>
</feature>
<dbReference type="InParanoid" id="A0A0H2R850"/>
<dbReference type="InterPro" id="IPR053001">
    <property type="entry name" value="MNNG_permease-like"/>
</dbReference>
<gene>
    <name evidence="4" type="ORF">SCHPADRAFT_716122</name>
</gene>
<feature type="transmembrane region" description="Helical" evidence="2">
    <location>
        <begin position="310"/>
        <end position="330"/>
    </location>
</feature>